<dbReference type="AlphaFoldDB" id="A0A5H2XPJ9"/>
<organism evidence="1">
    <name type="scientific">Prunus dulcis</name>
    <name type="common">Almond</name>
    <name type="synonym">Amygdalus dulcis</name>
    <dbReference type="NCBI Taxonomy" id="3755"/>
    <lineage>
        <taxon>Eukaryota</taxon>
        <taxon>Viridiplantae</taxon>
        <taxon>Streptophyta</taxon>
        <taxon>Embryophyta</taxon>
        <taxon>Tracheophyta</taxon>
        <taxon>Spermatophyta</taxon>
        <taxon>Magnoliopsida</taxon>
        <taxon>eudicotyledons</taxon>
        <taxon>Gunneridae</taxon>
        <taxon>Pentapetalae</taxon>
        <taxon>rosids</taxon>
        <taxon>fabids</taxon>
        <taxon>Rosales</taxon>
        <taxon>Rosaceae</taxon>
        <taxon>Amygdaloideae</taxon>
        <taxon>Amygdaleae</taxon>
        <taxon>Prunus</taxon>
    </lineage>
</organism>
<evidence type="ECO:0000313" key="1">
    <source>
        <dbReference type="EMBL" id="BBN68265.1"/>
    </source>
</evidence>
<sequence length="100" mass="11182">MEFVCTIQKCRYAKLEKFRCGKKILSDLEVFRFAFAIVCGEAVNSWSKALTWVIVKGVFESPPSSFNFNINVKTSTAVDQLPSQISHQTSEPSASRCLAN</sequence>
<protein>
    <submittedName>
        <fullName evidence="1">Uncharacterized protein</fullName>
    </submittedName>
</protein>
<gene>
    <name evidence="1" type="ORF">Prudu_355S000300</name>
</gene>
<dbReference type="EMBL" id="AP020692">
    <property type="protein sequence ID" value="BBN68265.1"/>
    <property type="molecule type" value="Genomic_DNA"/>
</dbReference>
<accession>A0A5H2XPJ9</accession>
<name>A0A5H2XPJ9_PRUDU</name>
<reference evidence="1" key="1">
    <citation type="journal article" date="2019" name="Science">
        <title>Mutation of a bHLH transcription factor allowed almond domestication.</title>
        <authorList>
            <person name="Sanchez-Perez R."/>
            <person name="Pavan S."/>
            <person name="Mazzeo R."/>
            <person name="Moldovan C."/>
            <person name="Aiese Cigliano R."/>
            <person name="Del Cueto J."/>
            <person name="Ricciardi F."/>
            <person name="Lotti C."/>
            <person name="Ricciardi L."/>
            <person name="Dicenta F."/>
            <person name="Lopez-Marques R.L."/>
            <person name="Lindberg Moller B."/>
        </authorList>
    </citation>
    <scope>NUCLEOTIDE SEQUENCE</scope>
</reference>
<proteinExistence type="predicted"/>